<gene>
    <name evidence="1" type="ORF">L6452_40608</name>
</gene>
<protein>
    <submittedName>
        <fullName evidence="1">Uncharacterized protein</fullName>
    </submittedName>
</protein>
<comment type="caution">
    <text evidence="1">The sequence shown here is derived from an EMBL/GenBank/DDBJ whole genome shotgun (WGS) entry which is preliminary data.</text>
</comment>
<name>A0ACB8XMC5_ARCLA</name>
<evidence type="ECO:0000313" key="1">
    <source>
        <dbReference type="EMBL" id="KAI3669374.1"/>
    </source>
</evidence>
<dbReference type="Proteomes" id="UP001055879">
    <property type="component" value="Linkage Group LG16"/>
</dbReference>
<dbReference type="EMBL" id="CM042062">
    <property type="protein sequence ID" value="KAI3669374.1"/>
    <property type="molecule type" value="Genomic_DNA"/>
</dbReference>
<reference evidence="2" key="1">
    <citation type="journal article" date="2022" name="Mol. Ecol. Resour.">
        <title>The genomes of chicory, endive, great burdock and yacon provide insights into Asteraceae palaeo-polyploidization history and plant inulin production.</title>
        <authorList>
            <person name="Fan W."/>
            <person name="Wang S."/>
            <person name="Wang H."/>
            <person name="Wang A."/>
            <person name="Jiang F."/>
            <person name="Liu H."/>
            <person name="Zhao H."/>
            <person name="Xu D."/>
            <person name="Zhang Y."/>
        </authorList>
    </citation>
    <scope>NUCLEOTIDE SEQUENCE [LARGE SCALE GENOMIC DNA]</scope>
    <source>
        <strain evidence="2">cv. Niubang</strain>
    </source>
</reference>
<evidence type="ECO:0000313" key="2">
    <source>
        <dbReference type="Proteomes" id="UP001055879"/>
    </source>
</evidence>
<proteinExistence type="predicted"/>
<organism evidence="1 2">
    <name type="scientific">Arctium lappa</name>
    <name type="common">Greater burdock</name>
    <name type="synonym">Lappa major</name>
    <dbReference type="NCBI Taxonomy" id="4217"/>
    <lineage>
        <taxon>Eukaryota</taxon>
        <taxon>Viridiplantae</taxon>
        <taxon>Streptophyta</taxon>
        <taxon>Embryophyta</taxon>
        <taxon>Tracheophyta</taxon>
        <taxon>Spermatophyta</taxon>
        <taxon>Magnoliopsida</taxon>
        <taxon>eudicotyledons</taxon>
        <taxon>Gunneridae</taxon>
        <taxon>Pentapetalae</taxon>
        <taxon>asterids</taxon>
        <taxon>campanulids</taxon>
        <taxon>Asterales</taxon>
        <taxon>Asteraceae</taxon>
        <taxon>Carduoideae</taxon>
        <taxon>Cardueae</taxon>
        <taxon>Arctiinae</taxon>
        <taxon>Arctium</taxon>
    </lineage>
</organism>
<accession>A0ACB8XMC5</accession>
<keyword evidence="2" id="KW-1185">Reference proteome</keyword>
<reference evidence="1 2" key="2">
    <citation type="journal article" date="2022" name="Mol. Ecol. Resour.">
        <title>The genomes of chicory, endive, great burdock and yacon provide insights into Asteraceae paleo-polyploidization history and plant inulin production.</title>
        <authorList>
            <person name="Fan W."/>
            <person name="Wang S."/>
            <person name="Wang H."/>
            <person name="Wang A."/>
            <person name="Jiang F."/>
            <person name="Liu H."/>
            <person name="Zhao H."/>
            <person name="Xu D."/>
            <person name="Zhang Y."/>
        </authorList>
    </citation>
    <scope>NUCLEOTIDE SEQUENCE [LARGE SCALE GENOMIC DNA]</scope>
    <source>
        <strain evidence="2">cv. Niubang</strain>
    </source>
</reference>
<sequence>MGTNEIKKLITEGASRIRITRLCAIKKSRAETNHGRKYGLQTEFYVDSRLPPSYPSKEEFVYFKDQCLSEFEKIHKQIKELMDASNVKSLENKVEILQGKLEDKLDKVDDSLILLQEDVSKSTTKIPDYLSSLVSNTDFISFHACMLNNFKFLYKSVLSATKVAQSQF</sequence>